<evidence type="ECO:0000256" key="1">
    <source>
        <dbReference type="SAM" id="MobiDB-lite"/>
    </source>
</evidence>
<reference evidence="3 4" key="1">
    <citation type="submission" date="2014-06" db="EMBL/GenBank/DDBJ databases">
        <authorList>
            <person name="Swart Estienne"/>
        </authorList>
    </citation>
    <scope>NUCLEOTIDE SEQUENCE [LARGE SCALE GENOMIC DNA]</scope>
    <source>
        <strain evidence="3 4">130c</strain>
    </source>
</reference>
<evidence type="ECO:0000313" key="4">
    <source>
        <dbReference type="Proteomes" id="UP000039865"/>
    </source>
</evidence>
<keyword evidence="2" id="KW-0472">Membrane</keyword>
<dbReference type="Proteomes" id="UP000039865">
    <property type="component" value="Unassembled WGS sequence"/>
</dbReference>
<dbReference type="AlphaFoldDB" id="A0A078A0S7"/>
<feature type="region of interest" description="Disordered" evidence="1">
    <location>
        <begin position="285"/>
        <end position="315"/>
    </location>
</feature>
<dbReference type="InParanoid" id="A0A078A0S7"/>
<protein>
    <recommendedName>
        <fullName evidence="5">Transmembrane protein</fullName>
    </recommendedName>
</protein>
<evidence type="ECO:0000256" key="2">
    <source>
        <dbReference type="SAM" id="Phobius"/>
    </source>
</evidence>
<evidence type="ECO:0008006" key="5">
    <source>
        <dbReference type="Google" id="ProtNLM"/>
    </source>
</evidence>
<proteinExistence type="predicted"/>
<keyword evidence="2" id="KW-1133">Transmembrane helix</keyword>
<feature type="compositionally biased region" description="Polar residues" evidence="1">
    <location>
        <begin position="304"/>
        <end position="315"/>
    </location>
</feature>
<feature type="transmembrane region" description="Helical" evidence="2">
    <location>
        <begin position="14"/>
        <end position="36"/>
    </location>
</feature>
<evidence type="ECO:0000313" key="3">
    <source>
        <dbReference type="EMBL" id="CDW75462.1"/>
    </source>
</evidence>
<keyword evidence="2" id="KW-0812">Transmembrane</keyword>
<name>A0A078A0S7_STYLE</name>
<feature type="compositionally biased region" description="Polar residues" evidence="1">
    <location>
        <begin position="285"/>
        <end position="294"/>
    </location>
</feature>
<accession>A0A078A0S7</accession>
<dbReference type="EMBL" id="CCKQ01004315">
    <property type="protein sequence ID" value="CDW75462.1"/>
    <property type="molecule type" value="Genomic_DNA"/>
</dbReference>
<gene>
    <name evidence="3" type="primary">Contig17704.g18818</name>
    <name evidence="3" type="ORF">STYLEM_4452</name>
</gene>
<organism evidence="3 4">
    <name type="scientific">Stylonychia lemnae</name>
    <name type="common">Ciliate</name>
    <dbReference type="NCBI Taxonomy" id="5949"/>
    <lineage>
        <taxon>Eukaryota</taxon>
        <taxon>Sar</taxon>
        <taxon>Alveolata</taxon>
        <taxon>Ciliophora</taxon>
        <taxon>Intramacronucleata</taxon>
        <taxon>Spirotrichea</taxon>
        <taxon>Stichotrichia</taxon>
        <taxon>Sporadotrichida</taxon>
        <taxon>Oxytrichidae</taxon>
        <taxon>Stylonychinae</taxon>
        <taxon>Stylonychia</taxon>
    </lineage>
</organism>
<sequence length="328" mass="37891">MNQSYSGISSQDKLIIIIACSIIGAVILGFIIWWVVKKNQNVYIKAKLFSSSTLKTQDFDSFSKVSNNMNISDVKKYPKSHSKDEAEQQSPQVNMISYDIDVSRHNSNKLDTNSNKKQYILDSLSIREPDKSYSSLFLSAAKQSKDFDLDNSKNISQLSDLNGNSPQLNPKTMKSLTKMKQEYSNDQTTLGFLPSFVNQNQISNQSTMNLSTKDQKVRQNLEQQKPFNALKIVDVYDDFQDYKQDEQAFHESANKQLPLFRRKQLAEKKESSSIYLKELYNSKQQNSLNGTQRQRILPPLQINPIGNNYQKDNKNDYTNLQRRQYTQW</sequence>
<keyword evidence="4" id="KW-1185">Reference proteome</keyword>